<accession>A0ABU2KM64</accession>
<evidence type="ECO:0000313" key="2">
    <source>
        <dbReference type="Proteomes" id="UP001182991"/>
    </source>
</evidence>
<dbReference type="SUPFAM" id="SSF117074">
    <property type="entry name" value="Hypothetical protein PA1324"/>
    <property type="match status" value="2"/>
</dbReference>
<dbReference type="EMBL" id="JAVRBG010000020">
    <property type="protein sequence ID" value="MDT0295806.1"/>
    <property type="molecule type" value="Genomic_DNA"/>
</dbReference>
<organism evidence="1 2">
    <name type="scientific">Mesonia ostreae</name>
    <dbReference type="NCBI Taxonomy" id="861110"/>
    <lineage>
        <taxon>Bacteria</taxon>
        <taxon>Pseudomonadati</taxon>
        <taxon>Bacteroidota</taxon>
        <taxon>Flavobacteriia</taxon>
        <taxon>Flavobacteriales</taxon>
        <taxon>Flavobacteriaceae</taxon>
        <taxon>Mesonia</taxon>
    </lineage>
</organism>
<dbReference type="Proteomes" id="UP001182991">
    <property type="component" value="Unassembled WGS sequence"/>
</dbReference>
<dbReference type="InterPro" id="IPR013783">
    <property type="entry name" value="Ig-like_fold"/>
</dbReference>
<reference evidence="2" key="1">
    <citation type="submission" date="2023-07" db="EMBL/GenBank/DDBJ databases">
        <title>Isolating and identifying novel microbial strains from the Mariana Trench.</title>
        <authorList>
            <person name="Fu H."/>
        </authorList>
    </citation>
    <scope>NUCLEOTIDE SEQUENCE [LARGE SCALE GENOMIC DNA]</scope>
    <source>
        <strain evidence="2">T-y2</strain>
    </source>
</reference>
<proteinExistence type="predicted"/>
<comment type="caution">
    <text evidence="1">The sequence shown here is derived from an EMBL/GenBank/DDBJ whole genome shotgun (WGS) entry which is preliminary data.</text>
</comment>
<dbReference type="Gene3D" id="2.60.40.10">
    <property type="entry name" value="Immunoglobulins"/>
    <property type="match status" value="6"/>
</dbReference>
<dbReference type="RefSeq" id="WP_311402734.1">
    <property type="nucleotide sequence ID" value="NZ_JAVRBG010000020.1"/>
</dbReference>
<keyword evidence="2" id="KW-1185">Reference proteome</keyword>
<sequence length="738" mass="78872">MIPTVLDGTLTGHLYYDTNGNATQDFGEPNLPNVDVEITNVVGIVQIVTTDANGNWGVTVPEGNTTSNIDVTDPDFPLGATQTEGTNPTTTFVTGSSLIAETDDGFVVPSLNNGTLTGHLYYDTNANGSQDAGEPNLPNIDVEITNVLGIVQIVATNANGDWSITVPEGNTISNIDETDLDFNPAFVQTQGTDPTTTIVIANSTTSEISDGFSLPVTDLGVLKGHLYLDANGNGNQENGEANLPNIDVQIIDAFGIVLIVETDTNGDWQASLPTGPATSNIDVTDPDFPTGAIQTEGTNPTTTVVIANVTTNETDDGFTFTDLETGTLKGHLYNDLNGNGTQDTTEPDLANIDVEVTDVLGIVQVVETDVVGNWSAILPEGTATSDIDITDPDFPEGAIQTEGTNPTTTVVLANVVTSEPSDGFQAPVNLQNYSGHMYLDLNGSFSQDSDEPNLPNVDVEVIDANGVVQTLTSDANGDWSILLPLGNVTTTIQINDPDFPENAVQTEGENPTNSIITTGTPITEVDGFYVTALSTESLTGHIYEDLNGNSTQDPNEPSIPNIDVEVTDALGISQTVESNAIGDWSALVPLGNALSFIQVDDVDFPDFTMQTQGSNPTLINVISGVVNTELDGFYLERLKVFNAISPNNDSKNDFFYIQGIEKYPDNKLSILNRWGVIVYEVKGYGQNGRLFRGISEGRATLGKDEQLPTGSYFYFLEYRDESVDLQKKTVTYILINKN</sequence>
<protein>
    <submittedName>
        <fullName evidence="1">Gliding motility-associated C-terminal domain-containing protein</fullName>
    </submittedName>
</protein>
<dbReference type="Pfam" id="PF13585">
    <property type="entry name" value="CHU_C"/>
    <property type="match status" value="1"/>
</dbReference>
<evidence type="ECO:0000313" key="1">
    <source>
        <dbReference type="EMBL" id="MDT0295806.1"/>
    </source>
</evidence>
<gene>
    <name evidence="1" type="ORF">RLT85_14330</name>
</gene>
<name>A0ABU2KM64_9FLAO</name>